<reference evidence="3 4" key="1">
    <citation type="submission" date="2019-02" db="EMBL/GenBank/DDBJ databases">
        <title>Kribbella capetownensis sp. nov. and Kribbella speibonae sp. nov., isolated from soil.</title>
        <authorList>
            <person name="Curtis S.M."/>
            <person name="Norton I."/>
            <person name="Everest G.J."/>
            <person name="Meyers P.R."/>
        </authorList>
    </citation>
    <scope>NUCLEOTIDE SEQUENCE [LARGE SCALE GENOMIC DNA]</scope>
    <source>
        <strain evidence="3 4">DSM 27082</strain>
    </source>
</reference>
<dbReference type="OrthoDB" id="26872at2"/>
<comment type="caution">
    <text evidence="3">The sequence shown here is derived from an EMBL/GenBank/DDBJ whole genome shotgun (WGS) entry which is preliminary data.</text>
</comment>
<dbReference type="InterPro" id="IPR012347">
    <property type="entry name" value="Ferritin-like"/>
</dbReference>
<keyword evidence="4" id="KW-1185">Reference proteome</keyword>
<dbReference type="EMBL" id="SJKA01000008">
    <property type="protein sequence ID" value="TCC30658.1"/>
    <property type="molecule type" value="Genomic_DNA"/>
</dbReference>
<keyword evidence="1" id="KW-0732">Signal</keyword>
<dbReference type="PANTHER" id="PTHR36933:SF1">
    <property type="entry name" value="SLL0788 PROTEIN"/>
    <property type="match status" value="1"/>
</dbReference>
<organism evidence="3 4">
    <name type="scientific">Kribbella sindirgiensis</name>
    <dbReference type="NCBI Taxonomy" id="1124744"/>
    <lineage>
        <taxon>Bacteria</taxon>
        <taxon>Bacillati</taxon>
        <taxon>Actinomycetota</taxon>
        <taxon>Actinomycetes</taxon>
        <taxon>Propionibacteriales</taxon>
        <taxon>Kribbellaceae</taxon>
        <taxon>Kribbella</taxon>
    </lineage>
</organism>
<dbReference type="Pfam" id="PF03713">
    <property type="entry name" value="DUF305"/>
    <property type="match status" value="1"/>
</dbReference>
<dbReference type="InterPro" id="IPR005183">
    <property type="entry name" value="DUF305_CopM-like"/>
</dbReference>
<evidence type="ECO:0000313" key="3">
    <source>
        <dbReference type="EMBL" id="TCC30658.1"/>
    </source>
</evidence>
<name>A0A4R0IHY7_9ACTN</name>
<dbReference type="Gene3D" id="1.20.1260.10">
    <property type="match status" value="1"/>
</dbReference>
<gene>
    <name evidence="3" type="ORF">E0H50_24155</name>
</gene>
<evidence type="ECO:0000313" key="4">
    <source>
        <dbReference type="Proteomes" id="UP000292695"/>
    </source>
</evidence>
<sequence length="210" mass="21753">MRHPTWTGAASAVLVLVSAVGLAGCGDDSAATAGANGAGKGTTSAGASAPAADHNEADVAFASHMILHHQQALQMSGMAKWQATSAQVKQLAAAITTAQEAEMKQMSGWLTGWGEPVPAASHSGHAMEDEIPGMMTEDEMHELGKTKGSMFDRVWIQMMIKHHLGALTMAKAEQTGGRSPAATTLANRITTAQTAEIATLNRLLAQLPTA</sequence>
<evidence type="ECO:0000259" key="2">
    <source>
        <dbReference type="Pfam" id="PF03713"/>
    </source>
</evidence>
<feature type="chain" id="PRO_5039070503" evidence="1">
    <location>
        <begin position="24"/>
        <end position="210"/>
    </location>
</feature>
<feature type="signal peptide" evidence="1">
    <location>
        <begin position="1"/>
        <end position="23"/>
    </location>
</feature>
<protein>
    <submittedName>
        <fullName evidence="3">DUF305 domain-containing protein</fullName>
    </submittedName>
</protein>
<accession>A0A4R0IHY7</accession>
<evidence type="ECO:0000256" key="1">
    <source>
        <dbReference type="SAM" id="SignalP"/>
    </source>
</evidence>
<dbReference type="AlphaFoldDB" id="A0A4R0IHY7"/>
<feature type="domain" description="DUF305" evidence="2">
    <location>
        <begin position="58"/>
        <end position="204"/>
    </location>
</feature>
<dbReference type="Proteomes" id="UP000292695">
    <property type="component" value="Unassembled WGS sequence"/>
</dbReference>
<dbReference type="PROSITE" id="PS51257">
    <property type="entry name" value="PROKAR_LIPOPROTEIN"/>
    <property type="match status" value="1"/>
</dbReference>
<dbReference type="PANTHER" id="PTHR36933">
    <property type="entry name" value="SLL0788 PROTEIN"/>
    <property type="match status" value="1"/>
</dbReference>
<proteinExistence type="predicted"/>